<organism evidence="2 3">
    <name type="scientific">Novipirellula herctigrandis</name>
    <dbReference type="NCBI Taxonomy" id="2527986"/>
    <lineage>
        <taxon>Bacteria</taxon>
        <taxon>Pseudomonadati</taxon>
        <taxon>Planctomycetota</taxon>
        <taxon>Planctomycetia</taxon>
        <taxon>Pirellulales</taxon>
        <taxon>Pirellulaceae</taxon>
        <taxon>Novipirellula</taxon>
    </lineage>
</organism>
<feature type="transmembrane region" description="Helical" evidence="1">
    <location>
        <begin position="68"/>
        <end position="90"/>
    </location>
</feature>
<dbReference type="EMBL" id="SJPJ01000001">
    <property type="protein sequence ID" value="TWT82845.1"/>
    <property type="molecule type" value="Genomic_DNA"/>
</dbReference>
<accession>A0A5C5Z6J8</accession>
<name>A0A5C5Z6J8_9BACT</name>
<dbReference type="RefSeq" id="WP_146399609.1">
    <property type="nucleotide sequence ID" value="NZ_SJPJ01000001.1"/>
</dbReference>
<protein>
    <submittedName>
        <fullName evidence="2">Uncharacterized protein</fullName>
    </submittedName>
</protein>
<dbReference type="OrthoDB" id="9828223at2"/>
<keyword evidence="1" id="KW-1133">Transmembrane helix</keyword>
<evidence type="ECO:0000313" key="3">
    <source>
        <dbReference type="Proteomes" id="UP000315010"/>
    </source>
</evidence>
<feature type="transmembrane region" description="Helical" evidence="1">
    <location>
        <begin position="41"/>
        <end position="61"/>
    </location>
</feature>
<comment type="caution">
    <text evidence="2">The sequence shown here is derived from an EMBL/GenBank/DDBJ whole genome shotgun (WGS) entry which is preliminary data.</text>
</comment>
<evidence type="ECO:0000313" key="2">
    <source>
        <dbReference type="EMBL" id="TWT82845.1"/>
    </source>
</evidence>
<sequence length="340" mass="38263">MNEHDQELQKALTESSDFRTQTMREASATEFSNRVRWAERIYWIYAVILVLIGVLVINYFARTRDTKELIICAVVILVVYETTVLMKLWFAVAATKLSILKDMKLLRFEVARLAAVVGVEHPAEPSIKYEPVRGSSPWERKLWLGVCVVAAIAASTWSSNLTNTGGGKLSADSVITVQTNGNVTTVTNIAQTYSKMQRPQTITMHVPKDCEVRWVDNQDETMPVTITPTGTHHRYDVEITNGAIVDDMLKYTQVTQFPLAATEQDGTWTFNSDRLYSASQNELKVTVLLPLNANVDSVKPTPSLQYNQSGSTILQFNASRAKDEKFQFSIQYRLDGKQNL</sequence>
<proteinExistence type="predicted"/>
<keyword evidence="3" id="KW-1185">Reference proteome</keyword>
<keyword evidence="1" id="KW-0812">Transmembrane</keyword>
<reference evidence="2 3" key="1">
    <citation type="submission" date="2019-02" db="EMBL/GenBank/DDBJ databases">
        <title>Deep-cultivation of Planctomycetes and their phenomic and genomic characterization uncovers novel biology.</title>
        <authorList>
            <person name="Wiegand S."/>
            <person name="Jogler M."/>
            <person name="Boedeker C."/>
            <person name="Pinto D."/>
            <person name="Vollmers J."/>
            <person name="Rivas-Marin E."/>
            <person name="Kohn T."/>
            <person name="Peeters S.H."/>
            <person name="Heuer A."/>
            <person name="Rast P."/>
            <person name="Oberbeckmann S."/>
            <person name="Bunk B."/>
            <person name="Jeske O."/>
            <person name="Meyerdierks A."/>
            <person name="Storesund J.E."/>
            <person name="Kallscheuer N."/>
            <person name="Luecker S."/>
            <person name="Lage O.M."/>
            <person name="Pohl T."/>
            <person name="Merkel B.J."/>
            <person name="Hornburger P."/>
            <person name="Mueller R.-W."/>
            <person name="Bruemmer F."/>
            <person name="Labrenz M."/>
            <person name="Spormann A.M."/>
            <person name="Op Den Camp H."/>
            <person name="Overmann J."/>
            <person name="Amann R."/>
            <person name="Jetten M.S.M."/>
            <person name="Mascher T."/>
            <person name="Medema M.H."/>
            <person name="Devos D.P."/>
            <person name="Kaster A.-K."/>
            <person name="Ovreas L."/>
            <person name="Rohde M."/>
            <person name="Galperin M.Y."/>
            <person name="Jogler C."/>
        </authorList>
    </citation>
    <scope>NUCLEOTIDE SEQUENCE [LARGE SCALE GENOMIC DNA]</scope>
    <source>
        <strain evidence="2 3">CA13</strain>
    </source>
</reference>
<dbReference type="Pfam" id="PF20556">
    <property type="entry name" value="DUF6768"/>
    <property type="match status" value="1"/>
</dbReference>
<keyword evidence="1" id="KW-0472">Membrane</keyword>
<dbReference type="AlphaFoldDB" id="A0A5C5Z6J8"/>
<dbReference type="Proteomes" id="UP000315010">
    <property type="component" value="Unassembled WGS sequence"/>
</dbReference>
<gene>
    <name evidence="2" type="ORF">CA13_43080</name>
</gene>
<evidence type="ECO:0000256" key="1">
    <source>
        <dbReference type="SAM" id="Phobius"/>
    </source>
</evidence>
<dbReference type="InterPro" id="IPR046659">
    <property type="entry name" value="DUF6768"/>
</dbReference>